<feature type="domain" description="DUF7507" evidence="2">
    <location>
        <begin position="14"/>
        <end position="56"/>
    </location>
</feature>
<keyword evidence="4" id="KW-1185">Reference proteome</keyword>
<dbReference type="InterPro" id="IPR024079">
    <property type="entry name" value="MetalloPept_cat_dom_sf"/>
</dbReference>
<dbReference type="Pfam" id="PF24346">
    <property type="entry name" value="DUF7507"/>
    <property type="match status" value="5"/>
</dbReference>
<evidence type="ECO:0000313" key="4">
    <source>
        <dbReference type="Proteomes" id="UP001050975"/>
    </source>
</evidence>
<feature type="region of interest" description="Disordered" evidence="1">
    <location>
        <begin position="43"/>
        <end position="65"/>
    </location>
</feature>
<sequence>MGTLTGPSGDSDSDSKLDVNETWTYTGAYTVTQADIDNGGNILNTATADSTQTGSESASTSVPVEQKPDLNITKTASVPGGTADVVGEVISYSIVVDNNGNQTLTGVTVSDPKLGTLTGPSGDSDSDSQLDVNETWTYTGSYTVTQADIDNGGNILNTATADSTQTGSESASTSVPVTQRPDLDITKTATVADGATAVDAALDVINYSIVVDNNGNTTLTGVTVSDPRISNLSLASGDTDSDSKLDVNETWTYTGSYTVTQADIDNGGNILNTATADSTQTGSESASTSVPVTQRPDLDITKTVSSITNPNGTAGGTTVDQVGDVVRYAITVDNNGNTTLTGVTVSDPRISNLSLASGDTDSDSKLDVNETWTYTGSYTVTQANLDAGGNLLNTATADSTQTPSESASTSVPVKQNPAINIDKVTVYGTQTGDGLTGVVAGQPISWRYTVTNPGNVSLSNVFVKDNNGTTTNTADDFNATYVSGDTNNDGKLNPGESWSYTASGTAVAGSYNNIGTASGSIGGTTVTKTDSSSYFGTADVGQIAPTGVTCDQYIQGTAPDFSQFYASQGGVVQYSTQGGLINQTNPGVFFYYTGLSNTIKGFDGPDAGTAPDPLTVFIDQNNSSSNVNRWNFDATKNDVKLYRVTDVNNNGIIDAADTCVQQQLNNNQIKIQNGDVTVDFIPATIGSLYVIGVKYDTSTVKGINVGTSNPTVKYNFQTDVGNDGFFEETDSKGITLQYKFPLKLQGTPTVGGSRLTQAELAPVVDAAIDYWAKQGADSQSLNKLKNTDVLIGDLGGSVLGTTDGSMVTIDDDASGYGWSGSLDGVASNRVDLFSAVTHEFGHILGYDHDAMGETLGVGERHLPLDLEDKNLFKDPFPNSLSGRSLF</sequence>
<dbReference type="EMBL" id="BLAY01000143">
    <property type="protein sequence ID" value="GET41994.1"/>
    <property type="molecule type" value="Genomic_DNA"/>
</dbReference>
<feature type="compositionally biased region" description="Polar residues" evidence="1">
    <location>
        <begin position="43"/>
        <end position="63"/>
    </location>
</feature>
<dbReference type="InterPro" id="IPR055354">
    <property type="entry name" value="DUF7507"/>
</dbReference>
<dbReference type="InterPro" id="IPR047589">
    <property type="entry name" value="DUF11_rpt"/>
</dbReference>
<organism evidence="3 4">
    <name type="scientific">Microseira wollei NIES-4236</name>
    <dbReference type="NCBI Taxonomy" id="2530354"/>
    <lineage>
        <taxon>Bacteria</taxon>
        <taxon>Bacillati</taxon>
        <taxon>Cyanobacteriota</taxon>
        <taxon>Cyanophyceae</taxon>
        <taxon>Oscillatoriophycideae</taxon>
        <taxon>Aerosakkonematales</taxon>
        <taxon>Aerosakkonemataceae</taxon>
        <taxon>Microseira</taxon>
    </lineage>
</organism>
<reference evidence="3" key="1">
    <citation type="submission" date="2019-10" db="EMBL/GenBank/DDBJ databases">
        <title>Draft genome sequece of Microseira wollei NIES-4236.</title>
        <authorList>
            <person name="Yamaguchi H."/>
            <person name="Suzuki S."/>
            <person name="Kawachi M."/>
        </authorList>
    </citation>
    <scope>NUCLEOTIDE SEQUENCE</scope>
    <source>
        <strain evidence="3">NIES-4236</strain>
    </source>
</reference>
<dbReference type="Gene3D" id="3.40.390.10">
    <property type="entry name" value="Collagenase (Catalytic Domain)"/>
    <property type="match status" value="1"/>
</dbReference>
<feature type="domain" description="DUF7507" evidence="2">
    <location>
        <begin position="67"/>
        <end position="169"/>
    </location>
</feature>
<evidence type="ECO:0000259" key="2">
    <source>
        <dbReference type="Pfam" id="PF24346"/>
    </source>
</evidence>
<evidence type="ECO:0000313" key="3">
    <source>
        <dbReference type="EMBL" id="GET41994.1"/>
    </source>
</evidence>
<feature type="domain" description="DUF7507" evidence="2">
    <location>
        <begin position="181"/>
        <end position="284"/>
    </location>
</feature>
<feature type="domain" description="DUF7507" evidence="2">
    <location>
        <begin position="417"/>
        <end position="527"/>
    </location>
</feature>
<dbReference type="Proteomes" id="UP001050975">
    <property type="component" value="Unassembled WGS sequence"/>
</dbReference>
<comment type="caution">
    <text evidence="3">The sequence shown here is derived from an EMBL/GenBank/DDBJ whole genome shotgun (WGS) entry which is preliminary data.</text>
</comment>
<protein>
    <recommendedName>
        <fullName evidence="2">DUF7507 domain-containing protein</fullName>
    </recommendedName>
</protein>
<dbReference type="NCBIfam" id="TIGR01451">
    <property type="entry name" value="B_ant_repeat"/>
    <property type="match status" value="3"/>
</dbReference>
<dbReference type="SUPFAM" id="SSF55486">
    <property type="entry name" value="Metalloproteases ('zincins'), catalytic domain"/>
    <property type="match status" value="1"/>
</dbReference>
<dbReference type="AlphaFoldDB" id="A0AAV3WLM9"/>
<dbReference type="GO" id="GO:0008237">
    <property type="term" value="F:metallopeptidase activity"/>
    <property type="evidence" value="ECO:0007669"/>
    <property type="project" value="InterPro"/>
</dbReference>
<proteinExistence type="predicted"/>
<accession>A0AAV3WLM9</accession>
<name>A0AAV3WLM9_9CYAN</name>
<gene>
    <name evidence="3" type="ORF">MiSe_68080</name>
</gene>
<evidence type="ECO:0000256" key="1">
    <source>
        <dbReference type="SAM" id="MobiDB-lite"/>
    </source>
</evidence>
<feature type="domain" description="DUF7507" evidence="2">
    <location>
        <begin position="314"/>
        <end position="404"/>
    </location>
</feature>